<proteinExistence type="predicted"/>
<reference evidence="1" key="1">
    <citation type="journal article" date="2014" name="Front. Microbiol.">
        <title>High frequency of phylogenetically diverse reductive dehalogenase-homologous genes in deep subseafloor sedimentary metagenomes.</title>
        <authorList>
            <person name="Kawai M."/>
            <person name="Futagami T."/>
            <person name="Toyoda A."/>
            <person name="Takaki Y."/>
            <person name="Nishi S."/>
            <person name="Hori S."/>
            <person name="Arai W."/>
            <person name="Tsubouchi T."/>
            <person name="Morono Y."/>
            <person name="Uchiyama I."/>
            <person name="Ito T."/>
            <person name="Fujiyama A."/>
            <person name="Inagaki F."/>
            <person name="Takami H."/>
        </authorList>
    </citation>
    <scope>NUCLEOTIDE SEQUENCE</scope>
    <source>
        <strain evidence="1">Expedition CK06-06</strain>
    </source>
</reference>
<comment type="caution">
    <text evidence="1">The sequence shown here is derived from an EMBL/GenBank/DDBJ whole genome shotgun (WGS) entry which is preliminary data.</text>
</comment>
<dbReference type="EMBL" id="BARS01019831">
    <property type="protein sequence ID" value="GAF95250.1"/>
    <property type="molecule type" value="Genomic_DNA"/>
</dbReference>
<evidence type="ECO:0000313" key="1">
    <source>
        <dbReference type="EMBL" id="GAF95250.1"/>
    </source>
</evidence>
<organism evidence="1">
    <name type="scientific">marine sediment metagenome</name>
    <dbReference type="NCBI Taxonomy" id="412755"/>
    <lineage>
        <taxon>unclassified sequences</taxon>
        <taxon>metagenomes</taxon>
        <taxon>ecological metagenomes</taxon>
    </lineage>
</organism>
<name>X0V3M4_9ZZZZ</name>
<sequence>MINFPEMIFYFNEEQIKASAELGRDGNVYLLAYSEQLINDDGEAPIEEPSSVSIKA</sequence>
<dbReference type="AlphaFoldDB" id="X0V3M4"/>
<accession>X0V3M4</accession>
<feature type="non-terminal residue" evidence="1">
    <location>
        <position position="56"/>
    </location>
</feature>
<gene>
    <name evidence="1" type="ORF">S01H1_32069</name>
</gene>
<protein>
    <submittedName>
        <fullName evidence="1">Uncharacterized protein</fullName>
    </submittedName>
</protein>